<dbReference type="EMBL" id="SLWS01000003">
    <property type="protein sequence ID" value="TCO60631.1"/>
    <property type="molecule type" value="Genomic_DNA"/>
</dbReference>
<dbReference type="Pfam" id="PF03707">
    <property type="entry name" value="MHYT"/>
    <property type="match status" value="2"/>
</dbReference>
<dbReference type="PANTHER" id="PTHR35152">
    <property type="entry name" value="DOMAIN SIGNALLING PROTEIN, PUTATIVE (AFU_ORTHOLOGUE AFUA_5G11310)-RELATED"/>
    <property type="match status" value="1"/>
</dbReference>
<comment type="caution">
    <text evidence="3">The sequence shown here is derived from an EMBL/GenBank/DDBJ whole genome shotgun (WGS) entry which is preliminary data.</text>
</comment>
<evidence type="ECO:0000259" key="2">
    <source>
        <dbReference type="PROSITE" id="PS50924"/>
    </source>
</evidence>
<feature type="transmembrane region" description="Helical" evidence="1">
    <location>
        <begin position="86"/>
        <end position="106"/>
    </location>
</feature>
<feature type="transmembrane region" description="Helical" evidence="1">
    <location>
        <begin position="113"/>
        <end position="134"/>
    </location>
</feature>
<gene>
    <name evidence="3" type="ORF">EV192_103206</name>
</gene>
<accession>A0A4R2JKU9</accession>
<protein>
    <submittedName>
        <fullName evidence="3">NO-binding membrane sensor protein with MHYT domain</fullName>
    </submittedName>
</protein>
<evidence type="ECO:0000313" key="4">
    <source>
        <dbReference type="Proteomes" id="UP000295680"/>
    </source>
</evidence>
<feature type="transmembrane region" description="Helical" evidence="1">
    <location>
        <begin position="177"/>
        <end position="196"/>
    </location>
</feature>
<name>A0A4R2JKU9_9PSEU</name>
<dbReference type="PANTHER" id="PTHR35152:SF1">
    <property type="entry name" value="DOMAIN SIGNALLING PROTEIN, PUTATIVE (AFU_ORTHOLOGUE AFUA_5G11310)-RELATED"/>
    <property type="match status" value="1"/>
</dbReference>
<dbReference type="RefSeq" id="WP_243726858.1">
    <property type="nucleotide sequence ID" value="NZ_SLWS01000003.1"/>
</dbReference>
<evidence type="ECO:0000313" key="3">
    <source>
        <dbReference type="EMBL" id="TCO60631.1"/>
    </source>
</evidence>
<keyword evidence="1" id="KW-1133">Transmembrane helix</keyword>
<dbReference type="InterPro" id="IPR005330">
    <property type="entry name" value="MHYT_dom"/>
</dbReference>
<feature type="transmembrane region" description="Helical" evidence="1">
    <location>
        <begin position="150"/>
        <end position="170"/>
    </location>
</feature>
<feature type="transmembrane region" description="Helical" evidence="1">
    <location>
        <begin position="48"/>
        <end position="74"/>
    </location>
</feature>
<keyword evidence="4" id="KW-1185">Reference proteome</keyword>
<keyword evidence="1" id="KW-0472">Membrane</keyword>
<organism evidence="3 4">
    <name type="scientific">Actinocrispum wychmicini</name>
    <dbReference type="NCBI Taxonomy" id="1213861"/>
    <lineage>
        <taxon>Bacteria</taxon>
        <taxon>Bacillati</taxon>
        <taxon>Actinomycetota</taxon>
        <taxon>Actinomycetes</taxon>
        <taxon>Pseudonocardiales</taxon>
        <taxon>Pseudonocardiaceae</taxon>
        <taxon>Actinocrispum</taxon>
    </lineage>
</organism>
<feature type="domain" description="MHYT" evidence="2">
    <location>
        <begin position="12"/>
        <end position="203"/>
    </location>
</feature>
<keyword evidence="1" id="KW-0812">Transmembrane</keyword>
<proteinExistence type="predicted"/>
<dbReference type="PROSITE" id="PS50924">
    <property type="entry name" value="MHYT"/>
    <property type="match status" value="1"/>
</dbReference>
<feature type="transmembrane region" description="Helical" evidence="1">
    <location>
        <begin position="12"/>
        <end position="36"/>
    </location>
</feature>
<sequence>MNPIHEMHHFTMGYWTLVLAYTTSVVGSLLGLSCMARARATRAPRTKALWTLLGAFAIGGIGIWLMHFIAMLGFSVSSMRIRYSTPITALSAVAAVAVVGLGLFVATWGRFRVWRLTVGGIFTGVGVAAMHYLGMSAMRMQGEVTYDSDLVLLSVVIAIVAGTAALWFTIVVRGVGATVLAGFVMGVAVTGMHYTGMAAMNMRMDPGRATPQGTEVFGLVFPVFLLGGLVIAVLLWALFTTQSRVDALKVAR</sequence>
<feature type="transmembrane region" description="Helical" evidence="1">
    <location>
        <begin position="216"/>
        <end position="239"/>
    </location>
</feature>
<dbReference type="Proteomes" id="UP000295680">
    <property type="component" value="Unassembled WGS sequence"/>
</dbReference>
<dbReference type="GO" id="GO:0016020">
    <property type="term" value="C:membrane"/>
    <property type="evidence" value="ECO:0007669"/>
    <property type="project" value="UniProtKB-UniRule"/>
</dbReference>
<evidence type="ECO:0000256" key="1">
    <source>
        <dbReference type="PROSITE-ProRule" id="PRU00244"/>
    </source>
</evidence>
<dbReference type="AlphaFoldDB" id="A0A4R2JKU9"/>
<reference evidence="3 4" key="1">
    <citation type="submission" date="2019-03" db="EMBL/GenBank/DDBJ databases">
        <title>Genomic Encyclopedia of Type Strains, Phase IV (KMG-IV): sequencing the most valuable type-strain genomes for metagenomic binning, comparative biology and taxonomic classification.</title>
        <authorList>
            <person name="Goeker M."/>
        </authorList>
    </citation>
    <scope>NUCLEOTIDE SEQUENCE [LARGE SCALE GENOMIC DNA]</scope>
    <source>
        <strain evidence="3 4">DSM 45934</strain>
    </source>
</reference>